<comment type="catalytic activity">
    <reaction evidence="11 12">
        <text>uridine(1498) in 16S rRNA + S-adenosyl-L-methionine = N(3)-methyluridine(1498) in 16S rRNA + S-adenosyl-L-homocysteine + H(+)</text>
        <dbReference type="Rhea" id="RHEA:42920"/>
        <dbReference type="Rhea" id="RHEA-COMP:10283"/>
        <dbReference type="Rhea" id="RHEA-COMP:10284"/>
        <dbReference type="ChEBI" id="CHEBI:15378"/>
        <dbReference type="ChEBI" id="CHEBI:57856"/>
        <dbReference type="ChEBI" id="CHEBI:59789"/>
        <dbReference type="ChEBI" id="CHEBI:65315"/>
        <dbReference type="ChEBI" id="CHEBI:74502"/>
        <dbReference type="EC" id="2.1.1.193"/>
    </reaction>
</comment>
<dbReference type="NCBIfam" id="TIGR00046">
    <property type="entry name" value="RsmE family RNA methyltransferase"/>
    <property type="match status" value="1"/>
</dbReference>
<evidence type="ECO:0000313" key="15">
    <source>
        <dbReference type="EMBL" id="AVG23789.1"/>
    </source>
</evidence>
<keyword evidence="9 12" id="KW-0949">S-adenosyl-L-methionine</keyword>
<dbReference type="EC" id="2.1.1.193" evidence="3 12"/>
<dbReference type="AlphaFoldDB" id="A0A2L2BQ59"/>
<organism evidence="15 16">
    <name type="scientific">Pontimonas salivibrio</name>
    <dbReference type="NCBI Taxonomy" id="1159327"/>
    <lineage>
        <taxon>Bacteria</taxon>
        <taxon>Bacillati</taxon>
        <taxon>Actinomycetota</taxon>
        <taxon>Actinomycetes</taxon>
        <taxon>Micrococcales</taxon>
        <taxon>Microbacteriaceae</taxon>
        <taxon>Pontimonas</taxon>
    </lineage>
</organism>
<dbReference type="RefSeq" id="WP_158665523.1">
    <property type="nucleotide sequence ID" value="NZ_CP026923.1"/>
</dbReference>
<keyword evidence="5 12" id="KW-0963">Cytoplasm</keyword>
<dbReference type="GO" id="GO:0070475">
    <property type="term" value="P:rRNA base methylation"/>
    <property type="evidence" value="ECO:0007669"/>
    <property type="project" value="TreeGrafter"/>
</dbReference>
<dbReference type="CDD" id="cd18084">
    <property type="entry name" value="RsmE-like"/>
    <property type="match status" value="1"/>
</dbReference>
<evidence type="ECO:0000313" key="16">
    <source>
        <dbReference type="Proteomes" id="UP000243077"/>
    </source>
</evidence>
<dbReference type="InterPro" id="IPR046886">
    <property type="entry name" value="RsmE_MTase_dom"/>
</dbReference>
<dbReference type="InterPro" id="IPR029028">
    <property type="entry name" value="Alpha/beta_knot_MTases"/>
</dbReference>
<feature type="domain" description="Ribosomal RNA small subunit methyltransferase E PUA-like" evidence="14">
    <location>
        <begin position="21"/>
        <end position="67"/>
    </location>
</feature>
<comment type="similarity">
    <text evidence="2 12">Belongs to the RNA methyltransferase RsmE family.</text>
</comment>
<dbReference type="InterPro" id="IPR029026">
    <property type="entry name" value="tRNA_m1G_MTases_N"/>
</dbReference>
<dbReference type="InterPro" id="IPR006700">
    <property type="entry name" value="RsmE"/>
</dbReference>
<keyword evidence="8 12" id="KW-0808">Transferase</keyword>
<dbReference type="SUPFAM" id="SSF88697">
    <property type="entry name" value="PUA domain-like"/>
    <property type="match status" value="1"/>
</dbReference>
<evidence type="ECO:0000256" key="3">
    <source>
        <dbReference type="ARBA" id="ARBA00012328"/>
    </source>
</evidence>
<evidence type="ECO:0000256" key="11">
    <source>
        <dbReference type="ARBA" id="ARBA00047944"/>
    </source>
</evidence>
<dbReference type="PIRSF" id="PIRSF015601">
    <property type="entry name" value="MTase_slr0722"/>
    <property type="match status" value="1"/>
</dbReference>
<dbReference type="InterPro" id="IPR015947">
    <property type="entry name" value="PUA-like_sf"/>
</dbReference>
<dbReference type="EMBL" id="CP026923">
    <property type="protein sequence ID" value="AVG23789.1"/>
    <property type="molecule type" value="Genomic_DNA"/>
</dbReference>
<dbReference type="KEGG" id="psai:C3B54_11810"/>
<dbReference type="NCBIfam" id="NF008693">
    <property type="entry name" value="PRK11713.2-3"/>
    <property type="match status" value="1"/>
</dbReference>
<evidence type="ECO:0000256" key="1">
    <source>
        <dbReference type="ARBA" id="ARBA00004496"/>
    </source>
</evidence>
<evidence type="ECO:0000256" key="2">
    <source>
        <dbReference type="ARBA" id="ARBA00005528"/>
    </source>
</evidence>
<dbReference type="Pfam" id="PF04452">
    <property type="entry name" value="Methyltrans_RNA"/>
    <property type="match status" value="1"/>
</dbReference>
<protein>
    <recommendedName>
        <fullName evidence="4 12">Ribosomal RNA small subunit methyltransferase E</fullName>
        <ecNumber evidence="3 12">2.1.1.193</ecNumber>
    </recommendedName>
</protein>
<dbReference type="PANTHER" id="PTHR30027">
    <property type="entry name" value="RIBOSOMAL RNA SMALL SUBUNIT METHYLTRANSFERASE E"/>
    <property type="match status" value="1"/>
</dbReference>
<evidence type="ECO:0000259" key="13">
    <source>
        <dbReference type="Pfam" id="PF04452"/>
    </source>
</evidence>
<dbReference type="Proteomes" id="UP000243077">
    <property type="component" value="Chromosome"/>
</dbReference>
<keyword evidence="7 12" id="KW-0489">Methyltransferase</keyword>
<evidence type="ECO:0000256" key="4">
    <source>
        <dbReference type="ARBA" id="ARBA00013673"/>
    </source>
</evidence>
<dbReference type="SUPFAM" id="SSF75217">
    <property type="entry name" value="alpha/beta knot"/>
    <property type="match status" value="1"/>
</dbReference>
<evidence type="ECO:0000256" key="9">
    <source>
        <dbReference type="ARBA" id="ARBA00022691"/>
    </source>
</evidence>
<name>A0A2L2BQ59_9MICO</name>
<gene>
    <name evidence="15" type="ORF">C3B54_11810</name>
</gene>
<evidence type="ECO:0000256" key="8">
    <source>
        <dbReference type="ARBA" id="ARBA00022679"/>
    </source>
</evidence>
<evidence type="ECO:0000259" key="14">
    <source>
        <dbReference type="Pfam" id="PF20260"/>
    </source>
</evidence>
<dbReference type="GO" id="GO:0005737">
    <property type="term" value="C:cytoplasm"/>
    <property type="evidence" value="ECO:0007669"/>
    <property type="project" value="UniProtKB-SubCell"/>
</dbReference>
<evidence type="ECO:0000256" key="7">
    <source>
        <dbReference type="ARBA" id="ARBA00022603"/>
    </source>
</evidence>
<proteinExistence type="inferred from homology"/>
<evidence type="ECO:0000256" key="12">
    <source>
        <dbReference type="PIRNR" id="PIRNR015601"/>
    </source>
</evidence>
<sequence length="246" mass="26459">MAHLYFIDPFQRLIAGEKVELSGAEARHAAKAARLRVGEKVLIGNGRGVLATAEATEVSAESVALVVLDVSHTKGWQPELWLAQSLAKSGRDEQAIEQATEVGVDRIIPLHAQRSVVRWDLDKATRGVERWQKIVTEASKQALQPRVASVEPVSTIEALIERSVECQLIVLDHRAQATVLDVPIDGLPEALPIVVAVGPEGGWSDQEFDALSTAGISLAKLGPGVLRASSAGPIALALLHARLRHW</sequence>
<dbReference type="PANTHER" id="PTHR30027:SF3">
    <property type="entry name" value="16S RRNA (URACIL(1498)-N(3))-METHYLTRANSFERASE"/>
    <property type="match status" value="1"/>
</dbReference>
<reference evidence="15 16" key="1">
    <citation type="submission" date="2018-02" db="EMBL/GenBank/DDBJ databases">
        <title>Complete genome of the streamlined marine actinobacterium Pontimonas salivibrio CL-TW6 adapted to coastal planktonic lifestype.</title>
        <authorList>
            <person name="Cho B.C."/>
            <person name="Hardies S.C."/>
            <person name="Jang G.I."/>
            <person name="Hwang C.Y."/>
        </authorList>
    </citation>
    <scope>NUCLEOTIDE SEQUENCE [LARGE SCALE GENOMIC DNA]</scope>
    <source>
        <strain evidence="15 16">CL-TW6</strain>
    </source>
</reference>
<keyword evidence="6 12" id="KW-0698">rRNA processing</keyword>
<dbReference type="OrthoDB" id="9808126at2"/>
<keyword evidence="16" id="KW-1185">Reference proteome</keyword>
<comment type="subcellular location">
    <subcellularLocation>
        <location evidence="1 12">Cytoplasm</location>
    </subcellularLocation>
</comment>
<dbReference type="Gene3D" id="3.40.1280.10">
    <property type="match status" value="1"/>
</dbReference>
<comment type="function">
    <text evidence="10 12">Specifically methylates the N3 position of the uracil ring of uridine 1498 (m3U1498) in 16S rRNA. Acts on the fully assembled 30S ribosomal subunit.</text>
</comment>
<evidence type="ECO:0000256" key="6">
    <source>
        <dbReference type="ARBA" id="ARBA00022552"/>
    </source>
</evidence>
<evidence type="ECO:0000256" key="5">
    <source>
        <dbReference type="ARBA" id="ARBA00022490"/>
    </source>
</evidence>
<dbReference type="Pfam" id="PF20260">
    <property type="entry name" value="PUA_4"/>
    <property type="match status" value="1"/>
</dbReference>
<feature type="domain" description="Ribosomal RNA small subunit methyltransferase E methyltransferase" evidence="13">
    <location>
        <begin position="79"/>
        <end position="239"/>
    </location>
</feature>
<dbReference type="GO" id="GO:0070042">
    <property type="term" value="F:rRNA (uridine-N3-)-methyltransferase activity"/>
    <property type="evidence" value="ECO:0007669"/>
    <property type="project" value="TreeGrafter"/>
</dbReference>
<dbReference type="InterPro" id="IPR046887">
    <property type="entry name" value="RsmE_PUA-like"/>
</dbReference>
<evidence type="ECO:0000256" key="10">
    <source>
        <dbReference type="ARBA" id="ARBA00025699"/>
    </source>
</evidence>
<accession>A0A2L2BQ59</accession>